<dbReference type="PRINTS" id="PR00081">
    <property type="entry name" value="GDHRDH"/>
</dbReference>
<keyword evidence="2" id="KW-0560">Oxidoreductase</keyword>
<reference evidence="5 6" key="1">
    <citation type="submission" date="2020-08" db="EMBL/GenBank/DDBJ databases">
        <title>Plant Genome Project.</title>
        <authorList>
            <person name="Zhang R.-G."/>
        </authorList>
    </citation>
    <scope>NUCLEOTIDE SEQUENCE [LARGE SCALE GENOMIC DNA]</scope>
    <source>
        <tissue evidence="5">Rhizome</tissue>
    </source>
</reference>
<organism evidence="5 6">
    <name type="scientific">Zingiber officinale</name>
    <name type="common">Ginger</name>
    <name type="synonym">Amomum zingiber</name>
    <dbReference type="NCBI Taxonomy" id="94328"/>
    <lineage>
        <taxon>Eukaryota</taxon>
        <taxon>Viridiplantae</taxon>
        <taxon>Streptophyta</taxon>
        <taxon>Embryophyta</taxon>
        <taxon>Tracheophyta</taxon>
        <taxon>Spermatophyta</taxon>
        <taxon>Magnoliopsida</taxon>
        <taxon>Liliopsida</taxon>
        <taxon>Zingiberales</taxon>
        <taxon>Zingiberaceae</taxon>
        <taxon>Zingiber</taxon>
    </lineage>
</organism>
<comment type="caution">
    <text evidence="5">The sequence shown here is derived from an EMBL/GenBank/DDBJ whole genome shotgun (WGS) entry which is preliminary data.</text>
</comment>
<evidence type="ECO:0000313" key="5">
    <source>
        <dbReference type="EMBL" id="KAG6468142.1"/>
    </source>
</evidence>
<comment type="similarity">
    <text evidence="1 3">Belongs to the short-chain dehydrogenases/reductases (SDR) family.</text>
</comment>
<name>A0A8J5C2W0_ZINOF</name>
<sequence>MPAAEVMPEKSLEGKRVHVWETAAPPLPKRLEGKVAIVTGGARGIGEATVQVFARHGAKVVVADVEDVDGESLAARLGPSVSFVHCDVREEADIERLVDRTVARHGRLDVFCSNAGVLGRQAPRSDLSIAALDAEEFDEVMRVNVRGAALGMKHAARAMVPRRAGCIISVASVAGVMGGMGPHAYAASKHAVVGLTTNAACELGKHGIRVNCVSPFGVATRMLVNAWREVEVEDEHVDPADAPPTAEEVEKTEEMVRGLANLKGVTLTARDVAEAILYLASDESRYVSGHNLVVDGGVTTSRNLIGLPLVTLVYPLYASVKAIESKSPEDDQQWLTYCVLYSLVTLFDGATFIYENFVRPMVLNQQTLNLWSLSSKSGTFGKPDDVLLAAEKFIEQNGTEAFEKLISKAGGLSNPKKNMHATFHDDRDDREENESWKMNRLAWESSS</sequence>
<dbReference type="PRINTS" id="PR00080">
    <property type="entry name" value="SDRFAMILY"/>
</dbReference>
<dbReference type="AlphaFoldDB" id="A0A8J5C2W0"/>
<evidence type="ECO:0000256" key="4">
    <source>
        <dbReference type="SAM" id="MobiDB-lite"/>
    </source>
</evidence>
<gene>
    <name evidence="5" type="ORF">ZIOFF_072711</name>
</gene>
<dbReference type="CDD" id="cd05326">
    <property type="entry name" value="secoisolariciresinol-DH_like_SDR_c"/>
    <property type="match status" value="1"/>
</dbReference>
<protein>
    <submittedName>
        <fullName evidence="5">Uncharacterized protein</fullName>
    </submittedName>
</protein>
<dbReference type="PANTHER" id="PTHR43180:SF95">
    <property type="entry name" value="OS07G0691600 PROTEIN"/>
    <property type="match status" value="1"/>
</dbReference>
<dbReference type="GO" id="GO:0016616">
    <property type="term" value="F:oxidoreductase activity, acting on the CH-OH group of donors, NAD or NADP as acceptor"/>
    <property type="evidence" value="ECO:0007669"/>
    <property type="project" value="InterPro"/>
</dbReference>
<dbReference type="Gene3D" id="3.40.50.720">
    <property type="entry name" value="NAD(P)-binding Rossmann-like Domain"/>
    <property type="match status" value="1"/>
</dbReference>
<dbReference type="Proteomes" id="UP000734854">
    <property type="component" value="Unassembled WGS sequence"/>
</dbReference>
<dbReference type="InterPro" id="IPR036291">
    <property type="entry name" value="NAD(P)-bd_dom_sf"/>
</dbReference>
<evidence type="ECO:0000256" key="3">
    <source>
        <dbReference type="RuleBase" id="RU000363"/>
    </source>
</evidence>
<dbReference type="InterPro" id="IPR004345">
    <property type="entry name" value="TB2_DP1_HVA22"/>
</dbReference>
<dbReference type="PANTHER" id="PTHR43180">
    <property type="entry name" value="3-OXOACYL-(ACYL-CARRIER-PROTEIN) REDUCTASE (AFU_ORTHOLOGUE AFUA_6G11210)"/>
    <property type="match status" value="1"/>
</dbReference>
<evidence type="ECO:0000313" key="6">
    <source>
        <dbReference type="Proteomes" id="UP000734854"/>
    </source>
</evidence>
<evidence type="ECO:0000256" key="2">
    <source>
        <dbReference type="ARBA" id="ARBA00023002"/>
    </source>
</evidence>
<evidence type="ECO:0000256" key="1">
    <source>
        <dbReference type="ARBA" id="ARBA00006484"/>
    </source>
</evidence>
<dbReference type="SUPFAM" id="SSF51735">
    <property type="entry name" value="NAD(P)-binding Rossmann-fold domains"/>
    <property type="match status" value="1"/>
</dbReference>
<keyword evidence="6" id="KW-1185">Reference proteome</keyword>
<dbReference type="EMBL" id="JACMSC010000022">
    <property type="protein sequence ID" value="KAG6468142.1"/>
    <property type="molecule type" value="Genomic_DNA"/>
</dbReference>
<feature type="region of interest" description="Disordered" evidence="4">
    <location>
        <begin position="412"/>
        <end position="435"/>
    </location>
</feature>
<dbReference type="Pfam" id="PF13561">
    <property type="entry name" value="adh_short_C2"/>
    <property type="match status" value="1"/>
</dbReference>
<dbReference type="InterPro" id="IPR045309">
    <property type="entry name" value="ABA2-like"/>
</dbReference>
<dbReference type="InterPro" id="IPR002347">
    <property type="entry name" value="SDR_fam"/>
</dbReference>
<dbReference type="Pfam" id="PF03134">
    <property type="entry name" value="TB2_DP1_HVA22"/>
    <property type="match status" value="1"/>
</dbReference>
<accession>A0A8J5C2W0</accession>
<proteinExistence type="inferred from homology"/>
<dbReference type="FunFam" id="3.40.50.720:FF:000084">
    <property type="entry name" value="Short-chain dehydrogenase reductase"/>
    <property type="match status" value="1"/>
</dbReference>
<dbReference type="Pfam" id="PF00106">
    <property type="entry name" value="adh_short"/>
    <property type="match status" value="1"/>
</dbReference>